<organism evidence="1 2">
    <name type="scientific">Chryseosolibacter indicus</name>
    <dbReference type="NCBI Taxonomy" id="2782351"/>
    <lineage>
        <taxon>Bacteria</taxon>
        <taxon>Pseudomonadati</taxon>
        <taxon>Bacteroidota</taxon>
        <taxon>Cytophagia</taxon>
        <taxon>Cytophagales</taxon>
        <taxon>Chryseotaleaceae</taxon>
        <taxon>Chryseosolibacter</taxon>
    </lineage>
</organism>
<proteinExistence type="predicted"/>
<dbReference type="InterPro" id="IPR027417">
    <property type="entry name" value="P-loop_NTPase"/>
</dbReference>
<gene>
    <name evidence="1" type="ORF">KK060_01550</name>
</gene>
<dbReference type="Proteomes" id="UP000772618">
    <property type="component" value="Unassembled WGS sequence"/>
</dbReference>
<evidence type="ECO:0000313" key="2">
    <source>
        <dbReference type="Proteomes" id="UP000772618"/>
    </source>
</evidence>
<dbReference type="RefSeq" id="WP_254151639.1">
    <property type="nucleotide sequence ID" value="NZ_JAHESD010000002.1"/>
</dbReference>
<protein>
    <submittedName>
        <fullName evidence="1">Error-prone repair protein ImuA</fullName>
    </submittedName>
</protein>
<keyword evidence="2" id="KW-1185">Reference proteome</keyword>
<dbReference type="Gene3D" id="3.40.50.300">
    <property type="entry name" value="P-loop containing nucleotide triphosphate hydrolases"/>
    <property type="match status" value="1"/>
</dbReference>
<evidence type="ECO:0000313" key="1">
    <source>
        <dbReference type="EMBL" id="MBT1701943.1"/>
    </source>
</evidence>
<dbReference type="EMBL" id="JAHESD010000002">
    <property type="protein sequence ID" value="MBT1701943.1"/>
    <property type="molecule type" value="Genomic_DNA"/>
</dbReference>
<comment type="caution">
    <text evidence="1">The sequence shown here is derived from an EMBL/GenBank/DDBJ whole genome shotgun (WGS) entry which is preliminary data.</text>
</comment>
<reference evidence="1 2" key="1">
    <citation type="submission" date="2021-05" db="EMBL/GenBank/DDBJ databases">
        <title>A Polyphasic approach of four new species of the genus Ohtaekwangia: Ohtaekwangia histidinii sp. nov., Ohtaekwangia cretensis sp. nov., Ohtaekwangia indiensis sp. nov., Ohtaekwangia reichenbachii sp. nov. from diverse environment.</title>
        <authorList>
            <person name="Octaviana S."/>
        </authorList>
    </citation>
    <scope>NUCLEOTIDE SEQUENCE [LARGE SCALE GENOMIC DNA]</scope>
    <source>
        <strain evidence="1 2">PWU20</strain>
    </source>
</reference>
<name>A0ABS5VKH0_9BACT</name>
<dbReference type="SUPFAM" id="SSF52540">
    <property type="entry name" value="P-loop containing nucleoside triphosphate hydrolases"/>
    <property type="match status" value="1"/>
</dbReference>
<sequence length="243" mass="27163">MILNRKADILTELQSDILRLQGFRTVNNGLLDADLGVIKQAFPNASFPLSCIHEFITSQQEHRAATNGFLSGLLSSLLGVDGVLLWIGTSRYLFPPSLPAFNLSPERIIFIDVSKQRDVHWVMEEALKCKALTAVVAEVKEISFIESRRFQLAAEQNKVTGFLLCHQTKKISATACASRWKVSPLPSETIDDLPGVGSPKWHVELMKVRNGKPQSWDIQWVDGKFVPIYKTVSLFTEQNQKAG</sequence>
<accession>A0ABS5VKH0</accession>